<reference evidence="1" key="1">
    <citation type="submission" date="2018-04" db="EMBL/GenBank/DDBJ databases">
        <title>Genomes of Endosymbiotic and Endophytic Bradyrhizobium Publication status.</title>
        <authorList>
            <person name="Guha S."/>
            <person name="Jorrin B."/>
            <person name="Sarkar M."/>
            <person name="Poole P.S."/>
            <person name="DasGupta M."/>
        </authorList>
    </citation>
    <scope>NUCLEOTIDE SEQUENCE</scope>
    <source>
        <strain evidence="1">WBOS16</strain>
    </source>
</reference>
<proteinExistence type="predicted"/>
<dbReference type="EMBL" id="CP028989">
    <property type="protein sequence ID" value="UUO64550.1"/>
    <property type="molecule type" value="Genomic_DNA"/>
</dbReference>
<gene>
    <name evidence="1" type="ORF">DCM83_04500</name>
</gene>
<evidence type="ECO:0008006" key="3">
    <source>
        <dbReference type="Google" id="ProtNLM"/>
    </source>
</evidence>
<dbReference type="InterPro" id="IPR019285">
    <property type="entry name" value="DUF2336"/>
</dbReference>
<accession>A0AAE9N8Q0</accession>
<dbReference type="RefSeq" id="WP_257178891.1">
    <property type="nucleotide sequence ID" value="NZ_CP028989.1"/>
</dbReference>
<name>A0AAE9N8Q0_9BRAD</name>
<dbReference type="Pfam" id="PF10098">
    <property type="entry name" value="DUF2336"/>
    <property type="match status" value="1"/>
</dbReference>
<sequence length="369" mass="39572">MSTAGLSIIDEVESAIRAGSPEKGLATARRVTDLFLTSAGSFDDEQIALFDDVLDRLIGTIELRALADMGARIALAEISAQLAPVAQAPPSVIRRLAGNDEIRIAGPVLQESARLDDSELVKIASAKGEPHLLAIAGRWWLKEIVTDALLARRYPSVSRRIAANPGARVSGSGFALMVAQAEADPELAVSVGVRVDLPSELRRRLLRSATDAVRARLLSRAPPHLFEEIQSAIAAIAVGVEREMSGVRDFEGAKRAVAGLKATGQLNEATLLGFARQRRYEETAAALAALSGSTVEVIRPLMQSLRDDGLLVPCKAAQLSWETAIAVLESRFATGAMKPADLARAQAHYARMTAEDAKRTLRFWQVRAS</sequence>
<dbReference type="Proteomes" id="UP001058872">
    <property type="component" value="Chromosome"/>
</dbReference>
<evidence type="ECO:0000313" key="1">
    <source>
        <dbReference type="EMBL" id="UUO64550.1"/>
    </source>
</evidence>
<organism evidence="1 2">
    <name type="scientific">Bradyrhizobium betae</name>
    <dbReference type="NCBI Taxonomy" id="244734"/>
    <lineage>
        <taxon>Bacteria</taxon>
        <taxon>Pseudomonadati</taxon>
        <taxon>Pseudomonadota</taxon>
        <taxon>Alphaproteobacteria</taxon>
        <taxon>Hyphomicrobiales</taxon>
        <taxon>Nitrobacteraceae</taxon>
        <taxon>Bradyrhizobium</taxon>
    </lineage>
</organism>
<evidence type="ECO:0000313" key="2">
    <source>
        <dbReference type="Proteomes" id="UP001058872"/>
    </source>
</evidence>
<dbReference type="AlphaFoldDB" id="A0AAE9N8Q0"/>
<protein>
    <recommendedName>
        <fullName evidence="3">DUF2336 domain-containing protein</fullName>
    </recommendedName>
</protein>